<evidence type="ECO:0000259" key="9">
    <source>
        <dbReference type="PROSITE" id="PS50126"/>
    </source>
</evidence>
<dbReference type="Pfam" id="PF00773">
    <property type="entry name" value="RNB"/>
    <property type="match status" value="1"/>
</dbReference>
<evidence type="ECO:0000256" key="7">
    <source>
        <dbReference type="ARBA" id="ARBA00022884"/>
    </source>
</evidence>
<protein>
    <recommendedName>
        <fullName evidence="8">Ribonuclease R</fullName>
        <shortName evidence="8">RNase R</shortName>
        <ecNumber evidence="8">3.1.13.1</ecNumber>
    </recommendedName>
</protein>
<dbReference type="PANTHER" id="PTHR23355">
    <property type="entry name" value="RIBONUCLEASE"/>
    <property type="match status" value="1"/>
</dbReference>
<dbReference type="RefSeq" id="WP_307443775.1">
    <property type="nucleotide sequence ID" value="NZ_JAUSWP010000001.1"/>
</dbReference>
<evidence type="ECO:0000256" key="4">
    <source>
        <dbReference type="ARBA" id="ARBA00022722"/>
    </source>
</evidence>
<proteinExistence type="inferred from homology"/>
<dbReference type="Pfam" id="PF00575">
    <property type="entry name" value="S1"/>
    <property type="match status" value="1"/>
</dbReference>
<dbReference type="SMART" id="SM00316">
    <property type="entry name" value="S1"/>
    <property type="match status" value="1"/>
</dbReference>
<dbReference type="InterPro" id="IPR050180">
    <property type="entry name" value="RNR_Ribonuclease"/>
</dbReference>
<keyword evidence="3 8" id="KW-0963">Cytoplasm</keyword>
<dbReference type="SMART" id="SM00955">
    <property type="entry name" value="RNB"/>
    <property type="match status" value="1"/>
</dbReference>
<evidence type="ECO:0000256" key="5">
    <source>
        <dbReference type="ARBA" id="ARBA00022801"/>
    </source>
</evidence>
<keyword evidence="4 8" id="KW-0540">Nuclease</keyword>
<feature type="domain" description="S1 motif" evidence="9">
    <location>
        <begin position="625"/>
        <end position="703"/>
    </location>
</feature>
<keyword evidence="7 8" id="KW-0694">RNA-binding</keyword>
<accession>A0ABU0ND75</accession>
<comment type="subcellular location">
    <subcellularLocation>
        <location evidence="2 8">Cytoplasm</location>
    </subcellularLocation>
</comment>
<evidence type="ECO:0000256" key="8">
    <source>
        <dbReference type="HAMAP-Rule" id="MF_01895"/>
    </source>
</evidence>
<dbReference type="Gene3D" id="2.40.50.140">
    <property type="entry name" value="Nucleic acid-binding proteins"/>
    <property type="match status" value="2"/>
</dbReference>
<dbReference type="GO" id="GO:0008859">
    <property type="term" value="F:exoribonuclease II activity"/>
    <property type="evidence" value="ECO:0007669"/>
    <property type="project" value="UniProtKB-EC"/>
</dbReference>
<dbReference type="SMART" id="SM00357">
    <property type="entry name" value="CSP"/>
    <property type="match status" value="1"/>
</dbReference>
<dbReference type="InterPro" id="IPR004476">
    <property type="entry name" value="RNase_II/RNase_R"/>
</dbReference>
<dbReference type="Proteomes" id="UP001236620">
    <property type="component" value="Unassembled WGS sequence"/>
</dbReference>
<dbReference type="SUPFAM" id="SSF50249">
    <property type="entry name" value="Nucleic acid-binding proteins"/>
    <property type="match status" value="3"/>
</dbReference>
<dbReference type="InterPro" id="IPR011129">
    <property type="entry name" value="CSD"/>
</dbReference>
<gene>
    <name evidence="8" type="primary">rnr</name>
    <name evidence="10" type="ORF">J2Z63_000016</name>
</gene>
<name>A0ABU0ND75_9MOLU</name>
<dbReference type="InterPro" id="IPR003029">
    <property type="entry name" value="S1_domain"/>
</dbReference>
<comment type="catalytic activity">
    <reaction evidence="1 8">
        <text>Exonucleolytic cleavage in the 3'- to 5'-direction to yield nucleoside 5'-phosphates.</text>
        <dbReference type="EC" id="3.1.13.1"/>
    </reaction>
</comment>
<dbReference type="EMBL" id="JAUSWP010000001">
    <property type="protein sequence ID" value="MDQ0567395.1"/>
    <property type="molecule type" value="Genomic_DNA"/>
</dbReference>
<dbReference type="InterPro" id="IPR012340">
    <property type="entry name" value="NA-bd_OB-fold"/>
</dbReference>
<dbReference type="InterPro" id="IPR001900">
    <property type="entry name" value="RNase_II/R"/>
</dbReference>
<keyword evidence="11" id="KW-1185">Reference proteome</keyword>
<dbReference type="HAMAP" id="MF_01895">
    <property type="entry name" value="RNase_R"/>
    <property type="match status" value="1"/>
</dbReference>
<sequence length="705" mass="81761">MESKIIEILKKHNHKIMLDKLLSKFKTIDHVDVKNSLDNLVEENKIAISNSNHIYLLDDKYKQGILKLNPKGFGFVNDLLNEDQEDYFVAPVDLNGCFGTDQVVYTVVDDQDNRTKAVICELIKREKIFLIGEIVRSYDKKFLDFIPTDKSFDNFRFVILNKAEFKYEEYQLIKAKIINVKDRKIFIRLQKVVGDIRKASDRIIAIAEEFEIKTEFNHNTLKDAELVNIPVDKQTDELKKRQKNSLVDKMIVTIDGIDSKDLDDAICVEKLDNGHYKLYVAIADVSYYVKPKTSLDNEALFRGNSTYLANKVIPMLPKVLSDDLCSLNPNTKKFAMACEMEFDSNGIMLSKKVYETVIISKFRLNYKEVNEYFENKTWNHDSESKEMIDNAYELYKKIEAYKVKRGTINFEVREPKIIMDKDSKVIDITARATGESEKLIEQFMVSANEAVAELVYEKELPFIYRNHGKPDEQELITWYQSLKSFGIDPKLTPLEMLDPKNINRTLVQIEKQIKDPVEVELLNISLLKYMDKAKYGLENIGHFGLSSECYTHFTSPIRRYSDLMVHRYLKQYLLEKDTRKFVLESNQNFITKACNIINETETTSVDCEREVIKACMAEFMADKVGSTYTGTIAAVLKFGMFVQLDNMVEGLVHISNMDDNLVYDEENKILIKPDNTYYRMGQKVKVKLINADVKKRAIDFVLVQQ</sequence>
<dbReference type="PROSITE" id="PS50126">
    <property type="entry name" value="S1"/>
    <property type="match status" value="1"/>
</dbReference>
<comment type="similarity">
    <text evidence="8">Belongs to the RNR ribonuclease family. RNase R subfamily.</text>
</comment>
<dbReference type="InterPro" id="IPR022966">
    <property type="entry name" value="RNase_II/R_CS"/>
</dbReference>
<dbReference type="NCBIfam" id="TIGR00358">
    <property type="entry name" value="3_prime_RNase"/>
    <property type="match status" value="1"/>
</dbReference>
<dbReference type="CDD" id="cd04471">
    <property type="entry name" value="S1_RNase_R"/>
    <property type="match status" value="1"/>
</dbReference>
<dbReference type="PANTHER" id="PTHR23355:SF9">
    <property type="entry name" value="DIS3-LIKE EXONUCLEASE 2"/>
    <property type="match status" value="1"/>
</dbReference>
<comment type="function">
    <text evidence="8">3'-5' exoribonuclease that releases 5'-nucleoside monophosphates and is involved in maturation of structured RNAs.</text>
</comment>
<dbReference type="EC" id="3.1.13.1" evidence="8"/>
<dbReference type="NCBIfam" id="TIGR02063">
    <property type="entry name" value="RNase_R"/>
    <property type="match status" value="1"/>
</dbReference>
<dbReference type="PROSITE" id="PS01175">
    <property type="entry name" value="RIBONUCLEASE_II"/>
    <property type="match status" value="1"/>
</dbReference>
<evidence type="ECO:0000256" key="3">
    <source>
        <dbReference type="ARBA" id="ARBA00022490"/>
    </source>
</evidence>
<evidence type="ECO:0000313" key="10">
    <source>
        <dbReference type="EMBL" id="MDQ0567395.1"/>
    </source>
</evidence>
<evidence type="ECO:0000256" key="6">
    <source>
        <dbReference type="ARBA" id="ARBA00022839"/>
    </source>
</evidence>
<evidence type="ECO:0000256" key="1">
    <source>
        <dbReference type="ARBA" id="ARBA00001849"/>
    </source>
</evidence>
<dbReference type="Pfam" id="PF08206">
    <property type="entry name" value="OB_RNB"/>
    <property type="match status" value="1"/>
</dbReference>
<comment type="caution">
    <text evidence="10">The sequence shown here is derived from an EMBL/GenBank/DDBJ whole genome shotgun (WGS) entry which is preliminary data.</text>
</comment>
<keyword evidence="6 8" id="KW-0269">Exonuclease</keyword>
<dbReference type="InterPro" id="IPR011805">
    <property type="entry name" value="RNase_R"/>
</dbReference>
<keyword evidence="5 8" id="KW-0378">Hydrolase</keyword>
<evidence type="ECO:0000313" key="11">
    <source>
        <dbReference type="Proteomes" id="UP001236620"/>
    </source>
</evidence>
<reference evidence="10" key="1">
    <citation type="submission" date="2023-07" db="EMBL/GenBank/DDBJ databases">
        <title>Genomic Encyclopedia of Type Strains, Phase IV (KMG-IV): sequencing the most valuable type-strain genomes for metagenomic binning, comparative biology and taxonomic classification.</title>
        <authorList>
            <person name="Goeker M."/>
        </authorList>
    </citation>
    <scope>NUCLEOTIDE SEQUENCE [LARGE SCALE GENOMIC DNA]</scope>
    <source>
        <strain evidence="10">DSM 22019</strain>
    </source>
</reference>
<evidence type="ECO:0000256" key="2">
    <source>
        <dbReference type="ARBA" id="ARBA00004496"/>
    </source>
</evidence>
<organism evidence="10 11">
    <name type="scientific">Mycoplasma yeatsii</name>
    <dbReference type="NCBI Taxonomy" id="51365"/>
    <lineage>
        <taxon>Bacteria</taxon>
        <taxon>Bacillati</taxon>
        <taxon>Mycoplasmatota</taxon>
        <taxon>Mollicutes</taxon>
        <taxon>Mycoplasmataceae</taxon>
        <taxon>Mycoplasma</taxon>
    </lineage>
</organism>
<dbReference type="InterPro" id="IPR013223">
    <property type="entry name" value="RNase_B_OB_dom"/>
</dbReference>